<evidence type="ECO:0008006" key="3">
    <source>
        <dbReference type="Google" id="ProtNLM"/>
    </source>
</evidence>
<dbReference type="InterPro" id="IPR019701">
    <property type="entry name" value="Phage_P22_NinX"/>
</dbReference>
<reference evidence="2" key="1">
    <citation type="submission" date="2018-01" db="EMBL/GenBank/DDBJ databases">
        <authorList>
            <person name="Peeters C."/>
        </authorList>
    </citation>
    <scope>NUCLEOTIDE SEQUENCE [LARGE SCALE GENOMIC DNA]</scope>
</reference>
<dbReference type="EMBL" id="OGTP01000013">
    <property type="protein sequence ID" value="SPB16511.1"/>
    <property type="molecule type" value="Genomic_DNA"/>
</dbReference>
<dbReference type="Proteomes" id="UP000238169">
    <property type="component" value="Unassembled WGS sequence"/>
</dbReference>
<evidence type="ECO:0000313" key="2">
    <source>
        <dbReference type="Proteomes" id="UP000238169"/>
    </source>
</evidence>
<protein>
    <recommendedName>
        <fullName evidence="3">DUF2591 domain-containing protein</fullName>
    </recommendedName>
</protein>
<dbReference type="AlphaFoldDB" id="A0A2U3I8J0"/>
<name>A0A2U3I8J0_9BURK</name>
<accession>A0A2U3I8J0</accession>
<keyword evidence="2" id="KW-1185">Reference proteome</keyword>
<proteinExistence type="predicted"/>
<evidence type="ECO:0000313" key="1">
    <source>
        <dbReference type="EMBL" id="SPB16511.1"/>
    </source>
</evidence>
<dbReference type="Pfam" id="PF10765">
    <property type="entry name" value="Phage_P22_NinX"/>
    <property type="match status" value="1"/>
</dbReference>
<organism evidence="1 2">
    <name type="scientific">Caballeronia novacaledonica</name>
    <dbReference type="NCBI Taxonomy" id="1544861"/>
    <lineage>
        <taxon>Bacteria</taxon>
        <taxon>Pseudomonadati</taxon>
        <taxon>Pseudomonadota</taxon>
        <taxon>Betaproteobacteria</taxon>
        <taxon>Burkholderiales</taxon>
        <taxon>Burkholderiaceae</taxon>
        <taxon>Caballeronia</taxon>
    </lineage>
</organism>
<sequence length="118" mass="13499">MNVAQLSGAWLDYWTARAEGMQAEVKRACGMDWCQVDVQSVGYIQYQPSDNWHIAAPIAERQRYVTYPRVREDGKLEWLAESQMNPVFHGIMVDESPKVAICRLRVAEAFGFEVEQCA</sequence>
<dbReference type="RefSeq" id="WP_181291105.1">
    <property type="nucleotide sequence ID" value="NZ_OGTP01000013.1"/>
</dbReference>
<gene>
    <name evidence="1" type="ORF">NOV72_03710</name>
</gene>